<organism evidence="2 3">
    <name type="scientific">Chlamydomonas reinhardtii</name>
    <name type="common">Chlamydomonas smithii</name>
    <dbReference type="NCBI Taxonomy" id="3055"/>
    <lineage>
        <taxon>Eukaryota</taxon>
        <taxon>Viridiplantae</taxon>
        <taxon>Chlorophyta</taxon>
        <taxon>core chlorophytes</taxon>
        <taxon>Chlorophyceae</taxon>
        <taxon>CS clade</taxon>
        <taxon>Chlamydomonadales</taxon>
        <taxon>Chlamydomonadaceae</taxon>
        <taxon>Chlamydomonas</taxon>
    </lineage>
</organism>
<feature type="compositionally biased region" description="Low complexity" evidence="1">
    <location>
        <begin position="283"/>
        <end position="293"/>
    </location>
</feature>
<dbReference type="OrthoDB" id="515857at2759"/>
<evidence type="ECO:0000256" key="1">
    <source>
        <dbReference type="SAM" id="MobiDB-lite"/>
    </source>
</evidence>
<feature type="compositionally biased region" description="Low complexity" evidence="1">
    <location>
        <begin position="2294"/>
        <end position="2322"/>
    </location>
</feature>
<feature type="region of interest" description="Disordered" evidence="1">
    <location>
        <begin position="141"/>
        <end position="210"/>
    </location>
</feature>
<feature type="compositionally biased region" description="Low complexity" evidence="1">
    <location>
        <begin position="1193"/>
        <end position="1206"/>
    </location>
</feature>
<dbReference type="Gramene" id="PNW88656">
    <property type="protein sequence ID" value="PNW88656"/>
    <property type="gene ID" value="CHLRE_01g039050v5"/>
</dbReference>
<feature type="region of interest" description="Disordered" evidence="1">
    <location>
        <begin position="1415"/>
        <end position="1451"/>
    </location>
</feature>
<feature type="region of interest" description="Disordered" evidence="1">
    <location>
        <begin position="1541"/>
        <end position="1579"/>
    </location>
</feature>
<feature type="compositionally biased region" description="Basic and acidic residues" evidence="1">
    <location>
        <begin position="1541"/>
        <end position="1551"/>
    </location>
</feature>
<feature type="region of interest" description="Disordered" evidence="1">
    <location>
        <begin position="583"/>
        <end position="602"/>
    </location>
</feature>
<feature type="compositionally biased region" description="Polar residues" evidence="1">
    <location>
        <begin position="1420"/>
        <end position="1429"/>
    </location>
</feature>
<feature type="compositionally biased region" description="Polar residues" evidence="1">
    <location>
        <begin position="1555"/>
        <end position="1572"/>
    </location>
</feature>
<dbReference type="STRING" id="3055.A0A2K3E786"/>
<keyword evidence="3" id="KW-1185">Reference proteome</keyword>
<feature type="compositionally biased region" description="Pro residues" evidence="1">
    <location>
        <begin position="1764"/>
        <end position="1775"/>
    </location>
</feature>
<feature type="region of interest" description="Disordered" evidence="1">
    <location>
        <begin position="1949"/>
        <end position="1969"/>
    </location>
</feature>
<feature type="compositionally biased region" description="Low complexity" evidence="1">
    <location>
        <begin position="85"/>
        <end position="101"/>
    </location>
</feature>
<feature type="region of interest" description="Disordered" evidence="1">
    <location>
        <begin position="1634"/>
        <end position="1725"/>
    </location>
</feature>
<reference evidence="2 3" key="1">
    <citation type="journal article" date="2007" name="Science">
        <title>The Chlamydomonas genome reveals the evolution of key animal and plant functions.</title>
        <authorList>
            <person name="Merchant S.S."/>
            <person name="Prochnik S.E."/>
            <person name="Vallon O."/>
            <person name="Harris E.H."/>
            <person name="Karpowicz S.J."/>
            <person name="Witman G.B."/>
            <person name="Terry A."/>
            <person name="Salamov A."/>
            <person name="Fritz-Laylin L.K."/>
            <person name="Marechal-Drouard L."/>
            <person name="Marshall W.F."/>
            <person name="Qu L.H."/>
            <person name="Nelson D.R."/>
            <person name="Sanderfoot A.A."/>
            <person name="Spalding M.H."/>
            <person name="Kapitonov V.V."/>
            <person name="Ren Q."/>
            <person name="Ferris P."/>
            <person name="Lindquist E."/>
            <person name="Shapiro H."/>
            <person name="Lucas S.M."/>
            <person name="Grimwood J."/>
            <person name="Schmutz J."/>
            <person name="Cardol P."/>
            <person name="Cerutti H."/>
            <person name="Chanfreau G."/>
            <person name="Chen C.L."/>
            <person name="Cognat V."/>
            <person name="Croft M.T."/>
            <person name="Dent R."/>
            <person name="Dutcher S."/>
            <person name="Fernandez E."/>
            <person name="Fukuzawa H."/>
            <person name="Gonzalez-Ballester D."/>
            <person name="Gonzalez-Halphen D."/>
            <person name="Hallmann A."/>
            <person name="Hanikenne M."/>
            <person name="Hippler M."/>
            <person name="Inwood W."/>
            <person name="Jabbari K."/>
            <person name="Kalanon M."/>
            <person name="Kuras R."/>
            <person name="Lefebvre P.A."/>
            <person name="Lemaire S.D."/>
            <person name="Lobanov A.V."/>
            <person name="Lohr M."/>
            <person name="Manuell A."/>
            <person name="Meier I."/>
            <person name="Mets L."/>
            <person name="Mittag M."/>
            <person name="Mittelmeier T."/>
            <person name="Moroney J.V."/>
            <person name="Moseley J."/>
            <person name="Napoli C."/>
            <person name="Nedelcu A.M."/>
            <person name="Niyogi K."/>
            <person name="Novoselov S.V."/>
            <person name="Paulsen I.T."/>
            <person name="Pazour G."/>
            <person name="Purton S."/>
            <person name="Ral J.P."/>
            <person name="Riano-Pachon D.M."/>
            <person name="Riekhof W."/>
            <person name="Rymarquis L."/>
            <person name="Schroda M."/>
            <person name="Stern D."/>
            <person name="Umen J."/>
            <person name="Willows R."/>
            <person name="Wilson N."/>
            <person name="Zimmer S.L."/>
            <person name="Allmer J."/>
            <person name="Balk J."/>
            <person name="Bisova K."/>
            <person name="Chen C.J."/>
            <person name="Elias M."/>
            <person name="Gendler K."/>
            <person name="Hauser C."/>
            <person name="Lamb M.R."/>
            <person name="Ledford H."/>
            <person name="Long J.C."/>
            <person name="Minagawa J."/>
            <person name="Page M.D."/>
            <person name="Pan J."/>
            <person name="Pootakham W."/>
            <person name="Roje S."/>
            <person name="Rose A."/>
            <person name="Stahlberg E."/>
            <person name="Terauchi A.M."/>
            <person name="Yang P."/>
            <person name="Ball S."/>
            <person name="Bowler C."/>
            <person name="Dieckmann C.L."/>
            <person name="Gladyshev V.N."/>
            <person name="Green P."/>
            <person name="Jorgensen R."/>
            <person name="Mayfield S."/>
            <person name="Mueller-Roeber B."/>
            <person name="Rajamani S."/>
            <person name="Sayre R.T."/>
            <person name="Brokstein P."/>
            <person name="Dubchak I."/>
            <person name="Goodstein D."/>
            <person name="Hornick L."/>
            <person name="Huang Y.W."/>
            <person name="Jhaveri J."/>
            <person name="Luo Y."/>
            <person name="Martinez D."/>
            <person name="Ngau W.C."/>
            <person name="Otillar B."/>
            <person name="Poliakov A."/>
            <person name="Porter A."/>
            <person name="Szajkowski L."/>
            <person name="Werner G."/>
            <person name="Zhou K."/>
            <person name="Grigoriev I.V."/>
            <person name="Rokhsar D.S."/>
            <person name="Grossman A.R."/>
        </authorList>
    </citation>
    <scope>NUCLEOTIDE SEQUENCE [LARGE SCALE GENOMIC DNA]</scope>
    <source>
        <strain evidence="3">CC-503</strain>
    </source>
</reference>
<feature type="region of interest" description="Disordered" evidence="1">
    <location>
        <begin position="2167"/>
        <end position="2220"/>
    </location>
</feature>
<feature type="compositionally biased region" description="Polar residues" evidence="1">
    <location>
        <begin position="1015"/>
        <end position="1025"/>
    </location>
</feature>
<feature type="region of interest" description="Disordered" evidence="1">
    <location>
        <begin position="1145"/>
        <end position="1164"/>
    </location>
</feature>
<dbReference type="KEGG" id="cre:CHLRE_01g039050v5"/>
<feature type="region of interest" description="Disordered" evidence="1">
    <location>
        <begin position="684"/>
        <end position="749"/>
    </location>
</feature>
<dbReference type="GeneID" id="66052111"/>
<feature type="compositionally biased region" description="Low complexity" evidence="1">
    <location>
        <begin position="2182"/>
        <end position="2204"/>
    </location>
</feature>
<feature type="compositionally biased region" description="Low complexity" evidence="1">
    <location>
        <begin position="2043"/>
        <end position="2075"/>
    </location>
</feature>
<feature type="region of interest" description="Disordered" evidence="1">
    <location>
        <begin position="373"/>
        <end position="473"/>
    </location>
</feature>
<feature type="region of interest" description="Disordered" evidence="1">
    <location>
        <begin position="283"/>
        <end position="312"/>
    </location>
</feature>
<feature type="compositionally biased region" description="Low complexity" evidence="1">
    <location>
        <begin position="2246"/>
        <end position="2260"/>
    </location>
</feature>
<feature type="region of interest" description="Disordered" evidence="1">
    <location>
        <begin position="1169"/>
        <end position="1188"/>
    </location>
</feature>
<feature type="region of interest" description="Disordered" evidence="1">
    <location>
        <begin position="635"/>
        <end position="669"/>
    </location>
</feature>
<feature type="compositionally biased region" description="Low complexity" evidence="1">
    <location>
        <begin position="687"/>
        <end position="715"/>
    </location>
</feature>
<feature type="region of interest" description="Disordered" evidence="1">
    <location>
        <begin position="60"/>
        <end position="101"/>
    </location>
</feature>
<dbReference type="Proteomes" id="UP000006906">
    <property type="component" value="Chromosome 1"/>
</dbReference>
<feature type="compositionally biased region" description="Low complexity" evidence="1">
    <location>
        <begin position="191"/>
        <end position="210"/>
    </location>
</feature>
<name>A0A2K3E786_CHLRE</name>
<feature type="compositionally biased region" description="Low complexity" evidence="1">
    <location>
        <begin position="967"/>
        <end position="977"/>
    </location>
</feature>
<gene>
    <name evidence="2" type="ORF">CHLRE_01g039050v5</name>
</gene>
<dbReference type="RefSeq" id="XP_042928678.1">
    <property type="nucleotide sequence ID" value="XM_043058764.1"/>
</dbReference>
<feature type="region of interest" description="Disordered" evidence="1">
    <location>
        <begin position="876"/>
        <end position="905"/>
    </location>
</feature>
<protein>
    <submittedName>
        <fullName evidence="2">Uncharacterized protein</fullName>
    </submittedName>
</protein>
<feature type="region of interest" description="Disordered" evidence="1">
    <location>
        <begin position="1011"/>
        <end position="1034"/>
    </location>
</feature>
<feature type="region of interest" description="Disordered" evidence="1">
    <location>
        <begin position="1747"/>
        <end position="1778"/>
    </location>
</feature>
<feature type="compositionally biased region" description="Low complexity" evidence="1">
    <location>
        <begin position="373"/>
        <end position="389"/>
    </location>
</feature>
<feature type="region of interest" description="Disordered" evidence="1">
    <location>
        <begin position="1790"/>
        <end position="1926"/>
    </location>
</feature>
<dbReference type="EMBL" id="CM008962">
    <property type="protein sequence ID" value="PNW88656.1"/>
    <property type="molecule type" value="Genomic_DNA"/>
</dbReference>
<feature type="compositionally biased region" description="Low complexity" evidence="1">
    <location>
        <begin position="2368"/>
        <end position="2402"/>
    </location>
</feature>
<feature type="region of interest" description="Disordered" evidence="1">
    <location>
        <begin position="952"/>
        <end position="977"/>
    </location>
</feature>
<feature type="compositionally biased region" description="Low complexity" evidence="1">
    <location>
        <begin position="401"/>
        <end position="411"/>
    </location>
</feature>
<feature type="compositionally biased region" description="Basic and acidic residues" evidence="1">
    <location>
        <begin position="2527"/>
        <end position="2540"/>
    </location>
</feature>
<sequence>MKSSLPGLRCGSGRGLGRGRGSCRLAAAPGIVCARKIAATGRRAAALLRCSPRAHMDYGAAGSSGSAHGLTLGRGPGVADDAPGALQQPATAPASTAAATTGAQAQLPWSYWHTFSGEAGQDGSAQLGQPITWQPAPTHIAAAAARRQQPAAGGRLRHHSEQLPAAAGPASGSLRSGEIGDVGRPPPGPSRPTGAVSGPSAPAQAQAQQLVQSPMLCGEQLLWPGEPQPGSISAATHAAAAATATSAGAPSDDPVAAPAAHAGGPVLTAAGVDLSGSFAFASPSASGAPNGNGTSRRGRVTAPSADSGAASKLLRRLSRTPQPLEEPESALGDAANLGSGNVLPPSTSSAAGAAAAAAVVAAAAAAVLQQHQPQQGGATAAPAQQQQPQRTSLRVRRSKAVAEAQQLAAAAMPPPAPKAATARSSKKGNRSSATPPASETSGGALTATGRAPSPSVAACVGASGSHSVGADTSAPTAAGSGALPGAAGGNWLPQDGPLAGLINLRSPPGVARLTGHSIKCVLGGDTAASASASATQEAMASGPPPAQPGFSFLPFGGAATAAPARVAAGQGTASAVVARGEGSAAAGTPIPRSTAAAADTNAGTGTGPAGYGYAGGSNVVTSAWLQRSYSEALQPGEPCAANRPVSGNTPDPFLAHPHEPPQGLSPAAGAGGVAYLPVIYHAGFPTQPQHQPQQPQQQHQCQQPRQQHQQAARQPSPEVRQQPQQHMQHLEEHQPTVQHGPYPPTTQQPAQLLFSQPSLPYRHPAQQGVYALSQQPQYPQHAPEYCQYVYAGQAPPPQPYYAHGGGYGGGYGAYPQQMWYCAVPAAAGSNTGGSGQQAAVGSSSSYYAGSWAMEASGAAAGGPSAASSLYEQFSGPLGAQGQSTGPGGGHGSFRPAVGSQPTASPFRVELSQPAIAGARAAAADYDARQPSQAPGYGADTTAAALYARSHHHNYAQHQERYPPQPHYPQQQPTGHQQQLVWHEPSAQQQGPAAMYSQQPPVPCAIAAAPHPYEQQPGTQVPSQPDQHGPPQRAPYMLELPDLCLLMDIGSPGSFRQLRRISADGGGGGAAAASAATGATPSAAAASPARRGASGADAGPISPLALAALLDSPAVLSRRSSLALNLGRHDAAAAAATQGWLSPLPGLNRGAAKPPPAAAAPATGASARAAAAARAGVPPEEADAGSHDARLPRGAASAANVAVGSEATMPAPTQQRRGRVRVPTSSAVSLGGPQAAAGVPTAQLLAGPDTAAGAAAGEAAAPQPAAAAVANTSETANASGAAAAAAAASTSPRPRAPVVVTAVPFGASPPRVAGSAAAEDPDAMMSLFGGRDDDYTMYGSPGGLGGLGLGLGLTLGQQWSLTPLRSPSSLLVPSWRSALPSALVGLAADGVAGVNSRSTDEGCEPLPQAAGRAALGASPLRQHQVSQTQRGADGPVGSDESPGVLLLLRPNSVGTGGGTSMGAAAATTDAPGVVVAPAAAAASTFTQVAEPEAYLLRPARDAEDAPVAMAVQLGDAVGASGRRVHGQPPPPRKALHVSAVAADDHEQRKDEGTAAATASEQQPAPGQDASATQPKRAMLRRRGRMLQSEIERAAVVAAAAGAAGAEAAADKQLIAVAPRRAAAIAAAAAIARQAAGTDDRQQTASASAPGPASRRAAPQPSASEERTVTVGAPPSHQTARQDQGAIESAPSSAAAHAASQGAQDTASSLAGHGKRPRSASAPAKSALGQPALVVCNGVAAALNAVGERKRQPSGSYGNHARRQPVTPPSLAAPPSKPVAADRTAVQLISSAPEAKAGASRAAGTSRSVHVTRVTPAASEPRLTPNQGPEPRQPSAEFAEQELAQSVVPPPAKRMRLESKPEATASKSTGQEAKAQADAPNNPVTDSASAAVAGPSRRPPRHPNARVRAHTSAEPSGPQPLPLTSTAEKAAAAVPQAVAALHLPAASQPAEQLSAAAKRGETATQPAGQSGFLGAAPKLTAAAAVHAPSTQQLQVHQTVTPLVERPALDSTGEAVAAAPTADLTAAAEQSRAALHNGADPMETDPAGAQPPVSQAPSAAAEDSNQQSQEQQLDDQQQGGAEPLPQLPHKKRLLLQREKERTGHLASLRQLPDGQSAVGAMADVAAAAAPPPKAGYPSVIPSLEPWMRAAELPATEGTAAGTQPMQWQQCRAARQLQPEADSTVAAPDAGGPAAIDAGAGPSVVQRQGGRDVGGDGGQGRAGRDGLPASLLVVQPRAAAVRAAAAIAGSGKAASKAASPSGQALAGTKRSASAASEDAGEAPARKRKASEPTGKRSAGGAAFFAPGGSGASGSLAGTASAAAAMPGAPPSPQAAAAAEALTALGGGAGRGRGTASRPPLPAGRGAGGAAGGAAAAADRAGPAARADGTANQGRGRAAQPASRASGGAAGGAGGPSAAGGYTAAPVPQARARAAAAAAHEEAVSNPKKKGTIRRPGQIPNVVAAAASILLQLQPGVKAFEKTFRQEFGNNPDTSKALRLLMERGHVLRSGRGFRCDPYGYTVTQEGLDAAEEQRRREREAGADN</sequence>
<evidence type="ECO:0000313" key="3">
    <source>
        <dbReference type="Proteomes" id="UP000006906"/>
    </source>
</evidence>
<proteinExistence type="predicted"/>
<feature type="region of interest" description="Disordered" evidence="1">
    <location>
        <begin position="2428"/>
        <end position="2451"/>
    </location>
</feature>
<feature type="region of interest" description="Disordered" evidence="1">
    <location>
        <begin position="2246"/>
        <end position="2412"/>
    </location>
</feature>
<feature type="compositionally biased region" description="Low complexity" evidence="1">
    <location>
        <begin position="1643"/>
        <end position="1661"/>
    </location>
</feature>
<feature type="compositionally biased region" description="Low complexity" evidence="1">
    <location>
        <begin position="1790"/>
        <end position="1806"/>
    </location>
</feature>
<feature type="compositionally biased region" description="Polar residues" evidence="1">
    <location>
        <begin position="430"/>
        <end position="443"/>
    </location>
</feature>
<feature type="compositionally biased region" description="Low complexity" evidence="1">
    <location>
        <begin position="1684"/>
        <end position="1701"/>
    </location>
</feature>
<feature type="region of interest" description="Disordered" evidence="1">
    <location>
        <begin position="2520"/>
        <end position="2540"/>
    </location>
</feature>
<feature type="compositionally biased region" description="Basic residues" evidence="1">
    <location>
        <begin position="1896"/>
        <end position="1907"/>
    </location>
</feature>
<evidence type="ECO:0000313" key="2">
    <source>
        <dbReference type="EMBL" id="PNW88656.1"/>
    </source>
</evidence>
<feature type="compositionally biased region" description="Low complexity" evidence="1">
    <location>
        <begin position="2329"/>
        <end position="2339"/>
    </location>
</feature>
<dbReference type="InParanoid" id="A0A2K3E786"/>
<feature type="region of interest" description="Disordered" evidence="1">
    <location>
        <begin position="1193"/>
        <end position="1233"/>
    </location>
</feature>
<feature type="compositionally biased region" description="Gly residues" evidence="1">
    <location>
        <begin position="2403"/>
        <end position="2412"/>
    </location>
</feature>
<feature type="region of interest" description="Disordered" evidence="1">
    <location>
        <begin position="2020"/>
        <end position="2086"/>
    </location>
</feature>
<accession>A0A2K3E786</accession>
<feature type="compositionally biased region" description="Low complexity" evidence="1">
    <location>
        <begin position="1169"/>
        <end position="1178"/>
    </location>
</feature>
<feature type="compositionally biased region" description="Low complexity" evidence="1">
    <location>
        <begin position="141"/>
        <end position="154"/>
    </location>
</feature>